<protein>
    <submittedName>
        <fullName evidence="2">Transglutaminase-like domain-containing protein</fullName>
    </submittedName>
</protein>
<name>A0AAW9S3V0_9BACT</name>
<dbReference type="EMBL" id="JBDKWZ010000028">
    <property type="protein sequence ID" value="MEN7551864.1"/>
    <property type="molecule type" value="Genomic_DNA"/>
</dbReference>
<evidence type="ECO:0000259" key="1">
    <source>
        <dbReference type="Pfam" id="PF04473"/>
    </source>
</evidence>
<dbReference type="AlphaFoldDB" id="A0AAW9S3V0"/>
<organism evidence="2 3">
    <name type="scientific">Rapidithrix thailandica</name>
    <dbReference type="NCBI Taxonomy" id="413964"/>
    <lineage>
        <taxon>Bacteria</taxon>
        <taxon>Pseudomonadati</taxon>
        <taxon>Bacteroidota</taxon>
        <taxon>Cytophagia</taxon>
        <taxon>Cytophagales</taxon>
        <taxon>Flammeovirgaceae</taxon>
        <taxon>Rapidithrix</taxon>
    </lineage>
</organism>
<reference evidence="2 3" key="1">
    <citation type="submission" date="2024-04" db="EMBL/GenBank/DDBJ databases">
        <title>Novel genus in family Flammeovirgaceae.</title>
        <authorList>
            <person name="Nguyen T.H."/>
            <person name="Vuong T.Q."/>
            <person name="Le H."/>
            <person name="Kim S.-G."/>
        </authorList>
    </citation>
    <scope>NUCLEOTIDE SEQUENCE [LARGE SCALE GENOMIC DNA]</scope>
    <source>
        <strain evidence="2 3">JCM 23209</strain>
    </source>
</reference>
<evidence type="ECO:0000313" key="3">
    <source>
        <dbReference type="Proteomes" id="UP001403385"/>
    </source>
</evidence>
<dbReference type="RefSeq" id="WP_346824643.1">
    <property type="nucleotide sequence ID" value="NZ_JBDKWZ010000028.1"/>
</dbReference>
<accession>A0AAW9S3V0</accession>
<feature type="domain" description="Transglutaminase-like" evidence="1">
    <location>
        <begin position="55"/>
        <end position="133"/>
    </location>
</feature>
<gene>
    <name evidence="2" type="ORF">AAG747_28365</name>
</gene>
<evidence type="ECO:0000313" key="2">
    <source>
        <dbReference type="EMBL" id="MEN7551864.1"/>
    </source>
</evidence>
<keyword evidence="3" id="KW-1185">Reference proteome</keyword>
<dbReference type="InterPro" id="IPR007562">
    <property type="entry name" value="Transglutaminase-like_domain"/>
</dbReference>
<sequence>MVATGKREIRSGREYNRLFPSFSELEGTDKILQHGDVFDTLNLIEKIVKETLGDTRKLAGHLKGKYLETTTKNIFDFICRHIRYRKDDPGTEQLHRPLRIWKERARGVACDDYTIFISSILSNLKVPHYYRMTRYNGRDYYQHQEGSYYEDGSAVKVRNLAPESSFPIGSATRPGDWDAEVWGFPGDYLQEQLQAVKNACERLENLY</sequence>
<proteinExistence type="predicted"/>
<comment type="caution">
    <text evidence="2">The sequence shown here is derived from an EMBL/GenBank/DDBJ whole genome shotgun (WGS) entry which is preliminary data.</text>
</comment>
<dbReference type="Proteomes" id="UP001403385">
    <property type="component" value="Unassembled WGS sequence"/>
</dbReference>
<dbReference type="Pfam" id="PF04473">
    <property type="entry name" value="DUF553"/>
    <property type="match status" value="1"/>
</dbReference>